<evidence type="ECO:0000313" key="3">
    <source>
        <dbReference type="Proteomes" id="UP001066276"/>
    </source>
</evidence>
<gene>
    <name evidence="2" type="ORF">NDU88_000773</name>
</gene>
<dbReference type="AlphaFoldDB" id="A0AAV7TGU5"/>
<reference evidence="2" key="1">
    <citation type="journal article" date="2022" name="bioRxiv">
        <title>Sequencing and chromosome-scale assembly of the giantPleurodeles waltlgenome.</title>
        <authorList>
            <person name="Brown T."/>
            <person name="Elewa A."/>
            <person name="Iarovenko S."/>
            <person name="Subramanian E."/>
            <person name="Araus A.J."/>
            <person name="Petzold A."/>
            <person name="Susuki M."/>
            <person name="Suzuki K.-i.T."/>
            <person name="Hayashi T."/>
            <person name="Toyoda A."/>
            <person name="Oliveira C."/>
            <person name="Osipova E."/>
            <person name="Leigh N.D."/>
            <person name="Simon A."/>
            <person name="Yun M.H."/>
        </authorList>
    </citation>
    <scope>NUCLEOTIDE SEQUENCE</scope>
    <source>
        <strain evidence="2">20211129_DDA</strain>
        <tissue evidence="2">Liver</tissue>
    </source>
</reference>
<feature type="compositionally biased region" description="Polar residues" evidence="1">
    <location>
        <begin position="52"/>
        <end position="79"/>
    </location>
</feature>
<name>A0AAV7TGU5_PLEWA</name>
<evidence type="ECO:0000313" key="2">
    <source>
        <dbReference type="EMBL" id="KAJ1175485.1"/>
    </source>
</evidence>
<protein>
    <submittedName>
        <fullName evidence="2">Uncharacterized protein</fullName>
    </submittedName>
</protein>
<keyword evidence="3" id="KW-1185">Reference proteome</keyword>
<feature type="region of interest" description="Disordered" evidence="1">
    <location>
        <begin position="32"/>
        <end position="81"/>
    </location>
</feature>
<comment type="caution">
    <text evidence="2">The sequence shown here is derived from an EMBL/GenBank/DDBJ whole genome shotgun (WGS) entry which is preliminary data.</text>
</comment>
<accession>A0AAV7TGU5</accession>
<proteinExistence type="predicted"/>
<sequence length="138" mass="14787">MQYTSPLQPWPAQRISYQAASGTRPLVLSSDASLSDVGTARASTGAGRHLSSPDQMTPSRGSTSQVEVPTGRSPPSQETTRFRSRWLVLSLVPQSRPIPGPVGSDARLNAGRHAQVHPHGCLVLRRGPTPHQLQHGTI</sequence>
<evidence type="ECO:0000256" key="1">
    <source>
        <dbReference type="SAM" id="MobiDB-lite"/>
    </source>
</evidence>
<dbReference type="EMBL" id="JANPWB010000006">
    <property type="protein sequence ID" value="KAJ1175485.1"/>
    <property type="molecule type" value="Genomic_DNA"/>
</dbReference>
<dbReference type="Proteomes" id="UP001066276">
    <property type="component" value="Chromosome 3_2"/>
</dbReference>
<organism evidence="2 3">
    <name type="scientific">Pleurodeles waltl</name>
    <name type="common">Iberian ribbed newt</name>
    <dbReference type="NCBI Taxonomy" id="8319"/>
    <lineage>
        <taxon>Eukaryota</taxon>
        <taxon>Metazoa</taxon>
        <taxon>Chordata</taxon>
        <taxon>Craniata</taxon>
        <taxon>Vertebrata</taxon>
        <taxon>Euteleostomi</taxon>
        <taxon>Amphibia</taxon>
        <taxon>Batrachia</taxon>
        <taxon>Caudata</taxon>
        <taxon>Salamandroidea</taxon>
        <taxon>Salamandridae</taxon>
        <taxon>Pleurodelinae</taxon>
        <taxon>Pleurodeles</taxon>
    </lineage>
</organism>